<evidence type="ECO:0000256" key="3">
    <source>
        <dbReference type="ARBA" id="ARBA00022679"/>
    </source>
</evidence>
<dbReference type="InterPro" id="IPR004046">
    <property type="entry name" value="GST_C"/>
</dbReference>
<organism evidence="8 9">
    <name type="scientific">Nyssa sinensis</name>
    <dbReference type="NCBI Taxonomy" id="561372"/>
    <lineage>
        <taxon>Eukaryota</taxon>
        <taxon>Viridiplantae</taxon>
        <taxon>Streptophyta</taxon>
        <taxon>Embryophyta</taxon>
        <taxon>Tracheophyta</taxon>
        <taxon>Spermatophyta</taxon>
        <taxon>Magnoliopsida</taxon>
        <taxon>eudicotyledons</taxon>
        <taxon>Gunneridae</taxon>
        <taxon>Pentapetalae</taxon>
        <taxon>asterids</taxon>
        <taxon>Cornales</taxon>
        <taxon>Nyssaceae</taxon>
        <taxon>Nyssa</taxon>
    </lineage>
</organism>
<dbReference type="Gene3D" id="3.40.30.10">
    <property type="entry name" value="Glutaredoxin"/>
    <property type="match status" value="1"/>
</dbReference>
<dbReference type="PROSITE" id="PS50404">
    <property type="entry name" value="GST_NTER"/>
    <property type="match status" value="1"/>
</dbReference>
<dbReference type="GO" id="GO:0006749">
    <property type="term" value="P:glutathione metabolic process"/>
    <property type="evidence" value="ECO:0007669"/>
    <property type="project" value="InterPro"/>
</dbReference>
<keyword evidence="9" id="KW-1185">Reference proteome</keyword>
<dbReference type="Pfam" id="PF00043">
    <property type="entry name" value="GST_C"/>
    <property type="match status" value="1"/>
</dbReference>
<evidence type="ECO:0000256" key="1">
    <source>
        <dbReference type="ARBA" id="ARBA00009929"/>
    </source>
</evidence>
<dbReference type="InterPro" id="IPR045073">
    <property type="entry name" value="Omega/Tau-like"/>
</dbReference>
<comment type="catalytic activity">
    <reaction evidence="4">
        <text>RX + glutathione = an S-substituted glutathione + a halide anion + H(+)</text>
        <dbReference type="Rhea" id="RHEA:16437"/>
        <dbReference type="ChEBI" id="CHEBI:15378"/>
        <dbReference type="ChEBI" id="CHEBI:16042"/>
        <dbReference type="ChEBI" id="CHEBI:17792"/>
        <dbReference type="ChEBI" id="CHEBI:57925"/>
        <dbReference type="ChEBI" id="CHEBI:90779"/>
        <dbReference type="EC" id="2.5.1.18"/>
    </reaction>
</comment>
<keyword evidence="3" id="KW-0808">Transferase</keyword>
<dbReference type="CDD" id="cd03185">
    <property type="entry name" value="GST_C_Tau"/>
    <property type="match status" value="1"/>
</dbReference>
<dbReference type="CDD" id="cd03058">
    <property type="entry name" value="GST_N_Tau"/>
    <property type="match status" value="1"/>
</dbReference>
<evidence type="ECO:0000259" key="6">
    <source>
        <dbReference type="PROSITE" id="PS50404"/>
    </source>
</evidence>
<dbReference type="InterPro" id="IPR040079">
    <property type="entry name" value="Glutathione_S-Trfase"/>
</dbReference>
<dbReference type="SFLD" id="SFLDG01152">
    <property type="entry name" value="Main.3:_Omega-_and_Tau-like"/>
    <property type="match status" value="1"/>
</dbReference>
<dbReference type="FunFam" id="1.20.1050.10:FF:000012">
    <property type="entry name" value="Tau class glutathione S-transferase"/>
    <property type="match status" value="1"/>
</dbReference>
<dbReference type="SUPFAM" id="SSF47616">
    <property type="entry name" value="GST C-terminal domain-like"/>
    <property type="match status" value="1"/>
</dbReference>
<dbReference type="Gene3D" id="1.20.1050.10">
    <property type="match status" value="1"/>
</dbReference>
<dbReference type="PANTHER" id="PTHR11260:SF474">
    <property type="entry name" value="GLUTATHIONE TRANSFERASE"/>
    <property type="match status" value="1"/>
</dbReference>
<evidence type="ECO:0000259" key="7">
    <source>
        <dbReference type="PROSITE" id="PS50405"/>
    </source>
</evidence>
<evidence type="ECO:0000313" key="8">
    <source>
        <dbReference type="EMBL" id="KAA8527772.1"/>
    </source>
</evidence>
<comment type="similarity">
    <text evidence="1">Belongs to the GST superfamily. HSP26 family.</text>
</comment>
<evidence type="ECO:0000313" key="9">
    <source>
        <dbReference type="Proteomes" id="UP000325577"/>
    </source>
</evidence>
<dbReference type="SFLD" id="SFLDS00019">
    <property type="entry name" value="Glutathione_Transferase_(cytos"/>
    <property type="match status" value="1"/>
</dbReference>
<dbReference type="InterPro" id="IPR045074">
    <property type="entry name" value="GST_C_Tau"/>
</dbReference>
<dbReference type="Pfam" id="PF02798">
    <property type="entry name" value="GST_N"/>
    <property type="match status" value="1"/>
</dbReference>
<dbReference type="EMBL" id="CM018045">
    <property type="protein sequence ID" value="KAA8527772.1"/>
    <property type="molecule type" value="Genomic_DNA"/>
</dbReference>
<dbReference type="GO" id="GO:0004364">
    <property type="term" value="F:glutathione transferase activity"/>
    <property type="evidence" value="ECO:0007669"/>
    <property type="project" value="UniProtKB-EC"/>
</dbReference>
<accession>A0A5J5AD31</accession>
<dbReference type="PROSITE" id="PS50405">
    <property type="entry name" value="GST_CTER"/>
    <property type="match status" value="1"/>
</dbReference>
<reference evidence="8 9" key="1">
    <citation type="submission" date="2019-09" db="EMBL/GenBank/DDBJ databases">
        <title>A chromosome-level genome assembly of the Chinese tupelo Nyssa sinensis.</title>
        <authorList>
            <person name="Yang X."/>
            <person name="Kang M."/>
            <person name="Yang Y."/>
            <person name="Xiong H."/>
            <person name="Wang M."/>
            <person name="Zhang Z."/>
            <person name="Wang Z."/>
            <person name="Wu H."/>
            <person name="Ma T."/>
            <person name="Liu J."/>
            <person name="Xi Z."/>
        </authorList>
    </citation>
    <scope>NUCLEOTIDE SEQUENCE [LARGE SCALE GENOMIC DNA]</scope>
    <source>
        <strain evidence="8">J267</strain>
        <tissue evidence="8">Leaf</tissue>
    </source>
</reference>
<protein>
    <recommendedName>
        <fullName evidence="5">Probable glutathione S-transferase</fullName>
        <ecNumber evidence="2">2.5.1.18</ecNumber>
    </recommendedName>
</protein>
<dbReference type="InterPro" id="IPR036282">
    <property type="entry name" value="Glutathione-S-Trfase_C_sf"/>
</dbReference>
<evidence type="ECO:0000256" key="4">
    <source>
        <dbReference type="ARBA" id="ARBA00047960"/>
    </source>
</evidence>
<evidence type="ECO:0000256" key="5">
    <source>
        <dbReference type="ARBA" id="ARBA00071370"/>
    </source>
</evidence>
<gene>
    <name evidence="8" type="ORF">F0562_035359</name>
</gene>
<dbReference type="Proteomes" id="UP000325577">
    <property type="component" value="Linkage Group LG21"/>
</dbReference>
<feature type="domain" description="GST N-terminal" evidence="6">
    <location>
        <begin position="4"/>
        <end position="83"/>
    </location>
</feature>
<evidence type="ECO:0000256" key="2">
    <source>
        <dbReference type="ARBA" id="ARBA00012452"/>
    </source>
</evidence>
<dbReference type="OrthoDB" id="4951845at2759"/>
<proteinExistence type="inferred from homology"/>
<dbReference type="InterPro" id="IPR004045">
    <property type="entry name" value="Glutathione_S-Trfase_N"/>
</dbReference>
<dbReference type="SUPFAM" id="SSF52833">
    <property type="entry name" value="Thioredoxin-like"/>
    <property type="match status" value="1"/>
</dbReference>
<feature type="domain" description="GST C-terminal" evidence="7">
    <location>
        <begin position="88"/>
        <end position="211"/>
    </location>
</feature>
<dbReference type="PANTHER" id="PTHR11260">
    <property type="entry name" value="GLUTATHIONE S-TRANSFERASE, GST, SUPERFAMILY, GST DOMAIN CONTAINING"/>
    <property type="match status" value="1"/>
</dbReference>
<dbReference type="AlphaFoldDB" id="A0A5J5AD31"/>
<dbReference type="FunFam" id="3.40.30.10:FF:000014">
    <property type="entry name" value="Tau class glutathione S-transferase"/>
    <property type="match status" value="1"/>
</dbReference>
<dbReference type="GO" id="GO:0005737">
    <property type="term" value="C:cytoplasm"/>
    <property type="evidence" value="ECO:0007669"/>
    <property type="project" value="TreeGrafter"/>
</dbReference>
<dbReference type="EC" id="2.5.1.18" evidence="2"/>
<sequence length="228" mass="26556">MGSEEVKLLGLWVSPFVRRVEWALKLKGVEYEYVEEDIFDKSPLLLELNPVHKKVPVLVHAGKVVLESFLILEYLDETWKQYPLLPQDPYDRAMARFWAKFAEEELLYVSWIALCSQGDEKERNFKLSIEAMEKIEGELKGKKFFGGETIGYLDLVMGWISYWLPVWEEVGSMKILDPQNFPSTTAWMNNFLSHPVIKDNLPPRDKMIVYFQKRSKEIGSLMASTRKG</sequence>
<dbReference type="InterPro" id="IPR036249">
    <property type="entry name" value="Thioredoxin-like_sf"/>
</dbReference>
<dbReference type="InterPro" id="IPR010987">
    <property type="entry name" value="Glutathione-S-Trfase_C-like"/>
</dbReference>
<dbReference type="SFLD" id="SFLDG00358">
    <property type="entry name" value="Main_(cytGST)"/>
    <property type="match status" value="1"/>
</dbReference>
<name>A0A5J5AD31_9ASTE</name>